<dbReference type="EMBL" id="BMNT01000022">
    <property type="protein sequence ID" value="GGK94132.1"/>
    <property type="molecule type" value="Genomic_DNA"/>
</dbReference>
<dbReference type="AlphaFoldDB" id="A0A917R884"/>
<dbReference type="Proteomes" id="UP000645217">
    <property type="component" value="Unassembled WGS sequence"/>
</dbReference>
<dbReference type="RefSeq" id="WP_189164613.1">
    <property type="nucleotide sequence ID" value="NZ_BMNT01000022.1"/>
</dbReference>
<reference evidence="1" key="1">
    <citation type="journal article" date="2014" name="Int. J. Syst. Evol. Microbiol.">
        <title>Complete genome sequence of Corynebacterium casei LMG S-19264T (=DSM 44701T), isolated from a smear-ripened cheese.</title>
        <authorList>
            <consortium name="US DOE Joint Genome Institute (JGI-PGF)"/>
            <person name="Walter F."/>
            <person name="Albersmeier A."/>
            <person name="Kalinowski J."/>
            <person name="Ruckert C."/>
        </authorList>
    </citation>
    <scope>NUCLEOTIDE SEQUENCE</scope>
    <source>
        <strain evidence="1">JCM 13064</strain>
    </source>
</reference>
<gene>
    <name evidence="1" type="ORF">GCM10007964_40650</name>
</gene>
<comment type="caution">
    <text evidence="1">The sequence shown here is derived from an EMBL/GenBank/DDBJ whole genome shotgun (WGS) entry which is preliminary data.</text>
</comment>
<proteinExistence type="predicted"/>
<sequence length="99" mass="10867">MDAITIREATGGTISEVRDERAKLLRLHESLTGLGVDAELREQMPALLVHRPDVGLPLWVFVGYGGAYYSWQSAEKRHPVCDVPGAALALADYITGRTF</sequence>
<name>A0A917R884_9ACTN</name>
<accession>A0A917R884</accession>
<protein>
    <submittedName>
        <fullName evidence="1">Uncharacterized protein</fullName>
    </submittedName>
</protein>
<keyword evidence="2" id="KW-1185">Reference proteome</keyword>
<reference evidence="1" key="2">
    <citation type="submission" date="2020-09" db="EMBL/GenBank/DDBJ databases">
        <authorList>
            <person name="Sun Q."/>
            <person name="Ohkuma M."/>
        </authorList>
    </citation>
    <scope>NUCLEOTIDE SEQUENCE</scope>
    <source>
        <strain evidence="1">JCM 13064</strain>
    </source>
</reference>
<evidence type="ECO:0000313" key="2">
    <source>
        <dbReference type="Proteomes" id="UP000645217"/>
    </source>
</evidence>
<evidence type="ECO:0000313" key="1">
    <source>
        <dbReference type="EMBL" id="GGK94132.1"/>
    </source>
</evidence>
<organism evidence="1 2">
    <name type="scientific">Sphaerisporangium melleum</name>
    <dbReference type="NCBI Taxonomy" id="321316"/>
    <lineage>
        <taxon>Bacteria</taxon>
        <taxon>Bacillati</taxon>
        <taxon>Actinomycetota</taxon>
        <taxon>Actinomycetes</taxon>
        <taxon>Streptosporangiales</taxon>
        <taxon>Streptosporangiaceae</taxon>
        <taxon>Sphaerisporangium</taxon>
    </lineage>
</organism>